<sequence length="218" mass="25373">MKLFQVRKGQFVYFENELHKVYAVKPMYKKSVHLIRLRDLTQVLSSAAEIEKYQPKEQDSFIFNKKVYTLSKERKAEVDDYVLITNPNPDILDYYTLNSIEVVSSVENKGVITNDSNGIKHNEYLLMVPGRNEKSNPIEYRDRPTVDNNEFTDEANNFNDLLPIIGDVYKKNDKDSELEVMVVGVNDTIVFLGNGTNVPQEELMDTEKWLFQYNLTEK</sequence>
<dbReference type="Proteomes" id="UP000247416">
    <property type="component" value="Unassembled WGS sequence"/>
</dbReference>
<organism evidence="1 2">
    <name type="scientific">Ureibacillus chungkukjangi</name>
    <dbReference type="NCBI Taxonomy" id="1202712"/>
    <lineage>
        <taxon>Bacteria</taxon>
        <taxon>Bacillati</taxon>
        <taxon>Bacillota</taxon>
        <taxon>Bacilli</taxon>
        <taxon>Bacillales</taxon>
        <taxon>Caryophanaceae</taxon>
        <taxon>Ureibacillus</taxon>
    </lineage>
</organism>
<evidence type="ECO:0000313" key="1">
    <source>
        <dbReference type="EMBL" id="PYF05885.1"/>
    </source>
</evidence>
<comment type="caution">
    <text evidence="1">The sequence shown here is derived from an EMBL/GenBank/DDBJ whole genome shotgun (WGS) entry which is preliminary data.</text>
</comment>
<keyword evidence="2" id="KW-1185">Reference proteome</keyword>
<proteinExistence type="predicted"/>
<protein>
    <submittedName>
        <fullName evidence="1">Uncharacterized protein</fullName>
    </submittedName>
</protein>
<gene>
    <name evidence="1" type="ORF">BJ095_11464</name>
</gene>
<dbReference type="RefSeq" id="WP_107935278.1">
    <property type="nucleotide sequence ID" value="NZ_CP085009.1"/>
</dbReference>
<name>A0A318TVD2_9BACL</name>
<dbReference type="EMBL" id="QJTJ01000014">
    <property type="protein sequence ID" value="PYF05885.1"/>
    <property type="molecule type" value="Genomic_DNA"/>
</dbReference>
<accession>A0A318TVD2</accession>
<dbReference type="AlphaFoldDB" id="A0A318TVD2"/>
<reference evidence="1 2" key="1">
    <citation type="submission" date="2018-06" db="EMBL/GenBank/DDBJ databases">
        <title>Genomic Encyclopedia of Archaeal and Bacterial Type Strains, Phase II (KMG-II): from individual species to whole genera.</title>
        <authorList>
            <person name="Goeker M."/>
        </authorList>
    </citation>
    <scope>NUCLEOTIDE SEQUENCE [LARGE SCALE GENOMIC DNA]</scope>
    <source>
        <strain evidence="1 2">KACC 16626</strain>
    </source>
</reference>
<dbReference type="OrthoDB" id="2835997at2"/>
<evidence type="ECO:0000313" key="2">
    <source>
        <dbReference type="Proteomes" id="UP000247416"/>
    </source>
</evidence>